<protein>
    <recommendedName>
        <fullName evidence="4 12">Ribosomal RNA small subunit methyltransferase E</fullName>
        <ecNumber evidence="3 12">2.1.1.193</ecNumber>
    </recommendedName>
</protein>
<dbReference type="Proteomes" id="UP001215503">
    <property type="component" value="Unassembled WGS sequence"/>
</dbReference>
<gene>
    <name evidence="15" type="ORF">P2G67_14280</name>
</gene>
<accession>A0ABT5YQ93</accession>
<evidence type="ECO:0000259" key="14">
    <source>
        <dbReference type="Pfam" id="PF20260"/>
    </source>
</evidence>
<keyword evidence="16" id="KW-1185">Reference proteome</keyword>
<evidence type="ECO:0000256" key="6">
    <source>
        <dbReference type="ARBA" id="ARBA00022552"/>
    </source>
</evidence>
<dbReference type="GO" id="GO:0032259">
    <property type="term" value="P:methylation"/>
    <property type="evidence" value="ECO:0007669"/>
    <property type="project" value="UniProtKB-KW"/>
</dbReference>
<dbReference type="Pfam" id="PF20260">
    <property type="entry name" value="PUA_4"/>
    <property type="match status" value="1"/>
</dbReference>
<reference evidence="15 16" key="1">
    <citation type="submission" date="2023-03" db="EMBL/GenBank/DDBJ databases">
        <title>Fodinicurvata sp. CAU 1616 isolated from sea sendiment.</title>
        <authorList>
            <person name="Kim W."/>
        </authorList>
    </citation>
    <scope>NUCLEOTIDE SEQUENCE [LARGE SCALE GENOMIC DNA]</scope>
    <source>
        <strain evidence="15 16">CAU 1616</strain>
    </source>
</reference>
<keyword evidence="8 12" id="KW-0808">Transferase</keyword>
<evidence type="ECO:0000256" key="9">
    <source>
        <dbReference type="ARBA" id="ARBA00022691"/>
    </source>
</evidence>
<dbReference type="InterPro" id="IPR046887">
    <property type="entry name" value="RsmE_PUA-like"/>
</dbReference>
<evidence type="ECO:0000259" key="13">
    <source>
        <dbReference type="Pfam" id="PF04452"/>
    </source>
</evidence>
<dbReference type="InterPro" id="IPR046886">
    <property type="entry name" value="RsmE_MTase_dom"/>
</dbReference>
<comment type="catalytic activity">
    <reaction evidence="11 12">
        <text>uridine(1498) in 16S rRNA + S-adenosyl-L-methionine = N(3)-methyluridine(1498) in 16S rRNA + S-adenosyl-L-homocysteine + H(+)</text>
        <dbReference type="Rhea" id="RHEA:42920"/>
        <dbReference type="Rhea" id="RHEA-COMP:10283"/>
        <dbReference type="Rhea" id="RHEA-COMP:10284"/>
        <dbReference type="ChEBI" id="CHEBI:15378"/>
        <dbReference type="ChEBI" id="CHEBI:57856"/>
        <dbReference type="ChEBI" id="CHEBI:59789"/>
        <dbReference type="ChEBI" id="CHEBI:65315"/>
        <dbReference type="ChEBI" id="CHEBI:74502"/>
        <dbReference type="EC" id="2.1.1.193"/>
    </reaction>
</comment>
<dbReference type="InterPro" id="IPR015947">
    <property type="entry name" value="PUA-like_sf"/>
</dbReference>
<dbReference type="InterPro" id="IPR006700">
    <property type="entry name" value="RsmE"/>
</dbReference>
<evidence type="ECO:0000256" key="3">
    <source>
        <dbReference type="ARBA" id="ARBA00012328"/>
    </source>
</evidence>
<feature type="domain" description="Ribosomal RNA small subunit methyltransferase E PUA-like" evidence="14">
    <location>
        <begin position="26"/>
        <end position="70"/>
    </location>
</feature>
<evidence type="ECO:0000256" key="12">
    <source>
        <dbReference type="PIRNR" id="PIRNR015601"/>
    </source>
</evidence>
<dbReference type="PANTHER" id="PTHR30027:SF3">
    <property type="entry name" value="16S RRNA (URACIL(1498)-N(3))-METHYLTRANSFERASE"/>
    <property type="match status" value="1"/>
</dbReference>
<evidence type="ECO:0000256" key="2">
    <source>
        <dbReference type="ARBA" id="ARBA00005528"/>
    </source>
</evidence>
<sequence>MTAMKPATRLYSEDDLSEGSDILLSKPQAHLLKTVLRLDPGAAVLLFNGRDGEWLAVIEELDKKRGRLRLERQTRAQTTDPDIWLAFAPIKSARIDWLAEKASELGAMRLLPVKTRRTVVDRVNCERLQANAREAAEQCERLSLPQVEAPCSLAELLTQWPAERPLLLADEGGSGAPLPAALKSISPPLGLLVGPEGGFTPEEREMLLQSPAVTPVSLGPRILRAETAALAFLAVVQALVGDGAQPPRQ</sequence>
<dbReference type="NCBIfam" id="TIGR00046">
    <property type="entry name" value="RsmE family RNA methyltransferase"/>
    <property type="match status" value="1"/>
</dbReference>
<dbReference type="EMBL" id="JARHUD010000010">
    <property type="protein sequence ID" value="MDF2097145.1"/>
    <property type="molecule type" value="Genomic_DNA"/>
</dbReference>
<evidence type="ECO:0000256" key="11">
    <source>
        <dbReference type="ARBA" id="ARBA00047944"/>
    </source>
</evidence>
<evidence type="ECO:0000256" key="4">
    <source>
        <dbReference type="ARBA" id="ARBA00013673"/>
    </source>
</evidence>
<keyword evidence="6 12" id="KW-0698">rRNA processing</keyword>
<comment type="function">
    <text evidence="10 12">Specifically methylates the N3 position of the uracil ring of uridine 1498 (m3U1498) in 16S rRNA. Acts on the fully assembled 30S ribosomal subunit.</text>
</comment>
<dbReference type="InterPro" id="IPR029028">
    <property type="entry name" value="Alpha/beta_knot_MTases"/>
</dbReference>
<evidence type="ECO:0000256" key="8">
    <source>
        <dbReference type="ARBA" id="ARBA00022679"/>
    </source>
</evidence>
<dbReference type="PIRSF" id="PIRSF015601">
    <property type="entry name" value="MTase_slr0722"/>
    <property type="match status" value="1"/>
</dbReference>
<organism evidence="15 16">
    <name type="scientific">Aquibaculum arenosum</name>
    <dbReference type="NCBI Taxonomy" id="3032591"/>
    <lineage>
        <taxon>Bacteria</taxon>
        <taxon>Pseudomonadati</taxon>
        <taxon>Pseudomonadota</taxon>
        <taxon>Alphaproteobacteria</taxon>
        <taxon>Rhodospirillales</taxon>
        <taxon>Rhodovibrionaceae</taxon>
        <taxon>Aquibaculum</taxon>
    </lineage>
</organism>
<evidence type="ECO:0000256" key="1">
    <source>
        <dbReference type="ARBA" id="ARBA00004496"/>
    </source>
</evidence>
<evidence type="ECO:0000256" key="10">
    <source>
        <dbReference type="ARBA" id="ARBA00025699"/>
    </source>
</evidence>
<dbReference type="SUPFAM" id="SSF88697">
    <property type="entry name" value="PUA domain-like"/>
    <property type="match status" value="1"/>
</dbReference>
<feature type="domain" description="Ribosomal RNA small subunit methyltransferase E methyltransferase" evidence="13">
    <location>
        <begin position="81"/>
        <end position="237"/>
    </location>
</feature>
<keyword evidence="7 12" id="KW-0489">Methyltransferase</keyword>
<dbReference type="Pfam" id="PF04452">
    <property type="entry name" value="Methyltrans_RNA"/>
    <property type="match status" value="1"/>
</dbReference>
<proteinExistence type="inferred from homology"/>
<dbReference type="Gene3D" id="3.40.1280.10">
    <property type="match status" value="1"/>
</dbReference>
<comment type="caution">
    <text evidence="15">The sequence shown here is derived from an EMBL/GenBank/DDBJ whole genome shotgun (WGS) entry which is preliminary data.</text>
</comment>
<evidence type="ECO:0000313" key="15">
    <source>
        <dbReference type="EMBL" id="MDF2097145.1"/>
    </source>
</evidence>
<comment type="subcellular location">
    <subcellularLocation>
        <location evidence="1 12">Cytoplasm</location>
    </subcellularLocation>
</comment>
<keyword evidence="5 12" id="KW-0963">Cytoplasm</keyword>
<dbReference type="EC" id="2.1.1.193" evidence="3 12"/>
<name>A0ABT5YQ93_9PROT</name>
<evidence type="ECO:0000313" key="16">
    <source>
        <dbReference type="Proteomes" id="UP001215503"/>
    </source>
</evidence>
<keyword evidence="9 12" id="KW-0949">S-adenosyl-L-methionine</keyword>
<dbReference type="GO" id="GO:0008168">
    <property type="term" value="F:methyltransferase activity"/>
    <property type="evidence" value="ECO:0007669"/>
    <property type="project" value="UniProtKB-KW"/>
</dbReference>
<comment type="similarity">
    <text evidence="2 12">Belongs to the RNA methyltransferase RsmE family.</text>
</comment>
<dbReference type="Gene3D" id="2.40.240.20">
    <property type="entry name" value="Hypothetical PUA domain-like, domain 1"/>
    <property type="match status" value="1"/>
</dbReference>
<dbReference type="NCBIfam" id="NF008696">
    <property type="entry name" value="PRK11713.3-5"/>
    <property type="match status" value="1"/>
</dbReference>
<dbReference type="CDD" id="cd18084">
    <property type="entry name" value="RsmE-like"/>
    <property type="match status" value="1"/>
</dbReference>
<evidence type="ECO:0000256" key="5">
    <source>
        <dbReference type="ARBA" id="ARBA00022490"/>
    </source>
</evidence>
<dbReference type="SUPFAM" id="SSF75217">
    <property type="entry name" value="alpha/beta knot"/>
    <property type="match status" value="1"/>
</dbReference>
<evidence type="ECO:0000256" key="7">
    <source>
        <dbReference type="ARBA" id="ARBA00022603"/>
    </source>
</evidence>
<dbReference type="RefSeq" id="WP_275823925.1">
    <property type="nucleotide sequence ID" value="NZ_JARHUD010000010.1"/>
</dbReference>
<dbReference type="PANTHER" id="PTHR30027">
    <property type="entry name" value="RIBOSOMAL RNA SMALL SUBUNIT METHYLTRANSFERASE E"/>
    <property type="match status" value="1"/>
</dbReference>
<dbReference type="InterPro" id="IPR029026">
    <property type="entry name" value="tRNA_m1G_MTases_N"/>
</dbReference>